<evidence type="ECO:0000259" key="3">
    <source>
        <dbReference type="PROSITE" id="PS50132"/>
    </source>
</evidence>
<keyword evidence="2" id="KW-1133">Transmembrane helix</keyword>
<reference evidence="4 5" key="1">
    <citation type="submission" date="2021-02" db="EMBL/GenBank/DDBJ databases">
        <title>Variation within the Batrachochytrium salamandrivorans European outbreak.</title>
        <authorList>
            <person name="Kelly M."/>
            <person name="Pasmans F."/>
            <person name="Shea T.P."/>
            <person name="Munoz J.F."/>
            <person name="Carranza S."/>
            <person name="Cuomo C.A."/>
            <person name="Martel A."/>
        </authorList>
    </citation>
    <scope>NUCLEOTIDE SEQUENCE [LARGE SCALE GENOMIC DNA]</scope>
    <source>
        <strain evidence="4 5">AMFP18/2</strain>
    </source>
</reference>
<dbReference type="Gene3D" id="1.10.167.10">
    <property type="entry name" value="Regulator of G-protein Signalling 4, domain 2"/>
    <property type="match status" value="1"/>
</dbReference>
<evidence type="ECO:0000313" key="4">
    <source>
        <dbReference type="EMBL" id="KAH6590942.1"/>
    </source>
</evidence>
<evidence type="ECO:0000256" key="2">
    <source>
        <dbReference type="SAM" id="Phobius"/>
    </source>
</evidence>
<feature type="transmembrane region" description="Helical" evidence="2">
    <location>
        <begin position="156"/>
        <end position="176"/>
    </location>
</feature>
<protein>
    <recommendedName>
        <fullName evidence="3">RGS domain-containing protein</fullName>
    </recommendedName>
</protein>
<keyword evidence="2" id="KW-0812">Transmembrane</keyword>
<feature type="domain" description="RGS" evidence="3">
    <location>
        <begin position="356"/>
        <end position="486"/>
    </location>
</feature>
<dbReference type="SUPFAM" id="SSF48097">
    <property type="entry name" value="Regulator of G-protein signaling, RGS"/>
    <property type="match status" value="1"/>
</dbReference>
<feature type="region of interest" description="Disordered" evidence="1">
    <location>
        <begin position="292"/>
        <end position="323"/>
    </location>
</feature>
<dbReference type="Proteomes" id="UP001648503">
    <property type="component" value="Unassembled WGS sequence"/>
</dbReference>
<dbReference type="EMBL" id="JAFCIX010000418">
    <property type="protein sequence ID" value="KAH6590942.1"/>
    <property type="molecule type" value="Genomic_DNA"/>
</dbReference>
<feature type="transmembrane region" description="Helical" evidence="2">
    <location>
        <begin position="56"/>
        <end position="77"/>
    </location>
</feature>
<proteinExistence type="predicted"/>
<dbReference type="PANTHER" id="PTHR10845">
    <property type="entry name" value="REGULATOR OF G PROTEIN SIGNALING"/>
    <property type="match status" value="1"/>
</dbReference>
<keyword evidence="5" id="KW-1185">Reference proteome</keyword>
<gene>
    <name evidence="4" type="ORF">BASA50_008942</name>
</gene>
<dbReference type="Pfam" id="PF00615">
    <property type="entry name" value="RGS"/>
    <property type="match status" value="1"/>
</dbReference>
<feature type="transmembrane region" description="Helical" evidence="2">
    <location>
        <begin position="226"/>
        <end position="246"/>
    </location>
</feature>
<dbReference type="InterPro" id="IPR036305">
    <property type="entry name" value="RGS_sf"/>
</dbReference>
<feature type="transmembrane region" description="Helical" evidence="2">
    <location>
        <begin position="89"/>
        <end position="110"/>
    </location>
</feature>
<evidence type="ECO:0000256" key="1">
    <source>
        <dbReference type="SAM" id="MobiDB-lite"/>
    </source>
</evidence>
<comment type="caution">
    <text evidence="4">The sequence shown here is derived from an EMBL/GenBank/DDBJ whole genome shotgun (WGS) entry which is preliminary data.</text>
</comment>
<sequence>MNNATAIAELSRQLTRIRTHETLRLFFTGTQVLLIIIGTPLFLYNRHHPMVKYRSWTLNLACCVFATIWTMCDAFLALENGVKYENRPIVFWIRTLSVIASASCYMPIYLRHYFLLQLPIVQTKLLNSETMLDPEKYKALSKSLQLLKYLSTELSAWVYFSINFFPFMIVGIVYLLEADFDRMSLLLPVRASFYSSNFTLISTTFSLVFLLWYGPRSPKENFHIMTQFYIAAAMTLANTAIAVIGSSGLKGVKIEWCVISNITLTFLCILVNLAFPLQFYIRNMHHQKDLHHSQSVHPKKQARLTPKEHISGDSGNSVSDQSGSDCEIHSSNITVHSKKLNPVADIQKCPKNSNYTLPRIMADPTLYIAFCKYLACEFSMESLLFIETIKRFQDQIREYPTSATLKLLSDAIHKEFIASNSINEVNLTKQIIVRVTTTLADVMSAPEFNVDKAICIYDEAAAHIEHILVVNHLRRFRASTLFREATSQK</sequence>
<organism evidence="4 5">
    <name type="scientific">Batrachochytrium salamandrivorans</name>
    <dbReference type="NCBI Taxonomy" id="1357716"/>
    <lineage>
        <taxon>Eukaryota</taxon>
        <taxon>Fungi</taxon>
        <taxon>Fungi incertae sedis</taxon>
        <taxon>Chytridiomycota</taxon>
        <taxon>Chytridiomycota incertae sedis</taxon>
        <taxon>Chytridiomycetes</taxon>
        <taxon>Rhizophydiales</taxon>
        <taxon>Rhizophydiales incertae sedis</taxon>
        <taxon>Batrachochytrium</taxon>
    </lineage>
</organism>
<feature type="transmembrane region" description="Helical" evidence="2">
    <location>
        <begin position="258"/>
        <end position="281"/>
    </location>
</feature>
<evidence type="ECO:0000313" key="5">
    <source>
        <dbReference type="Proteomes" id="UP001648503"/>
    </source>
</evidence>
<dbReference type="InterPro" id="IPR044926">
    <property type="entry name" value="RGS_subdomain_2"/>
</dbReference>
<name>A0ABQ8F2E0_9FUNG</name>
<dbReference type="PROSITE" id="PS50132">
    <property type="entry name" value="RGS"/>
    <property type="match status" value="1"/>
</dbReference>
<accession>A0ABQ8F2E0</accession>
<dbReference type="PANTHER" id="PTHR10845:SF192">
    <property type="entry name" value="DOUBLE HIT, ISOFORM B"/>
    <property type="match status" value="1"/>
</dbReference>
<dbReference type="SMART" id="SM00315">
    <property type="entry name" value="RGS"/>
    <property type="match status" value="1"/>
</dbReference>
<keyword evidence="2" id="KW-0472">Membrane</keyword>
<feature type="compositionally biased region" description="Polar residues" evidence="1">
    <location>
        <begin position="313"/>
        <end position="323"/>
    </location>
</feature>
<feature type="transmembrane region" description="Helical" evidence="2">
    <location>
        <begin position="25"/>
        <end position="44"/>
    </location>
</feature>
<feature type="transmembrane region" description="Helical" evidence="2">
    <location>
        <begin position="196"/>
        <end position="214"/>
    </location>
</feature>
<dbReference type="InterPro" id="IPR016137">
    <property type="entry name" value="RGS"/>
</dbReference>